<dbReference type="SUPFAM" id="SSF56112">
    <property type="entry name" value="Protein kinase-like (PK-like)"/>
    <property type="match status" value="1"/>
</dbReference>
<evidence type="ECO:0000256" key="3">
    <source>
        <dbReference type="SAM" id="MobiDB-lite"/>
    </source>
</evidence>
<proteinExistence type="predicted"/>
<evidence type="ECO:0000256" key="1">
    <source>
        <dbReference type="ARBA" id="ARBA00022741"/>
    </source>
</evidence>
<keyword evidence="6" id="KW-1185">Reference proteome</keyword>
<dbReference type="InterPro" id="IPR011009">
    <property type="entry name" value="Kinase-like_dom_sf"/>
</dbReference>
<accession>A0A9Q1HM79</accession>
<dbReference type="InterPro" id="IPR001245">
    <property type="entry name" value="Ser-Thr/Tyr_kinase_cat_dom"/>
</dbReference>
<dbReference type="AlphaFoldDB" id="A0A9Q1HM79"/>
<dbReference type="EMBL" id="JAIZAY010000001">
    <property type="protein sequence ID" value="KAJ8050788.1"/>
    <property type="molecule type" value="Genomic_DNA"/>
</dbReference>
<protein>
    <submittedName>
        <fullName evidence="5">Ephrin type-A receptor 10</fullName>
    </submittedName>
</protein>
<evidence type="ECO:0000256" key="2">
    <source>
        <dbReference type="ARBA" id="ARBA00022840"/>
    </source>
</evidence>
<dbReference type="GO" id="GO:0004672">
    <property type="term" value="F:protein kinase activity"/>
    <property type="evidence" value="ECO:0007669"/>
    <property type="project" value="InterPro"/>
</dbReference>
<reference evidence="5" key="1">
    <citation type="submission" date="2021-10" db="EMBL/GenBank/DDBJ databases">
        <title>Tropical sea cucumber genome reveals ecological adaptation and Cuvierian tubules defense mechanism.</title>
        <authorList>
            <person name="Chen T."/>
        </authorList>
    </citation>
    <scope>NUCLEOTIDE SEQUENCE</scope>
    <source>
        <strain evidence="5">Nanhai2018</strain>
        <tissue evidence="5">Muscle</tissue>
    </source>
</reference>
<name>A0A9Q1HM79_HOLLE</name>
<feature type="region of interest" description="Disordered" evidence="3">
    <location>
        <begin position="1"/>
        <end position="31"/>
    </location>
</feature>
<organism evidence="5 6">
    <name type="scientific">Holothuria leucospilota</name>
    <name type="common">Black long sea cucumber</name>
    <name type="synonym">Mertensiothuria leucospilota</name>
    <dbReference type="NCBI Taxonomy" id="206669"/>
    <lineage>
        <taxon>Eukaryota</taxon>
        <taxon>Metazoa</taxon>
        <taxon>Echinodermata</taxon>
        <taxon>Eleutherozoa</taxon>
        <taxon>Echinozoa</taxon>
        <taxon>Holothuroidea</taxon>
        <taxon>Aspidochirotacea</taxon>
        <taxon>Aspidochirotida</taxon>
        <taxon>Holothuriidae</taxon>
        <taxon>Holothuria</taxon>
    </lineage>
</organism>
<dbReference type="Gene3D" id="1.10.510.10">
    <property type="entry name" value="Transferase(Phosphotransferase) domain 1"/>
    <property type="match status" value="1"/>
</dbReference>
<feature type="domain" description="Protein kinase" evidence="4">
    <location>
        <begin position="61"/>
        <end position="324"/>
    </location>
</feature>
<keyword evidence="5" id="KW-0675">Receptor</keyword>
<feature type="compositionally biased region" description="Basic and acidic residues" evidence="3">
    <location>
        <begin position="1"/>
        <end position="12"/>
    </location>
</feature>
<comment type="caution">
    <text evidence="5">The sequence shown here is derived from an EMBL/GenBank/DDBJ whole genome shotgun (WGS) entry which is preliminary data.</text>
</comment>
<evidence type="ECO:0000313" key="6">
    <source>
        <dbReference type="Proteomes" id="UP001152320"/>
    </source>
</evidence>
<dbReference type="Pfam" id="PF07714">
    <property type="entry name" value="PK_Tyr_Ser-Thr"/>
    <property type="match status" value="1"/>
</dbReference>
<evidence type="ECO:0000313" key="5">
    <source>
        <dbReference type="EMBL" id="KAJ8050788.1"/>
    </source>
</evidence>
<feature type="compositionally biased region" description="Low complexity" evidence="3">
    <location>
        <begin position="21"/>
        <end position="31"/>
    </location>
</feature>
<dbReference type="OrthoDB" id="551108at2759"/>
<sequence>MNVAAELHEQNKTKLPTMDLPSLPESPNSSSYSIVSSEECIYYSETRETSACRRVLQQEDVSLITKLASGRLFNRWMGSLETENNQAKYVVVTSITDEAKQERQFHWNDFVKRVLELPLTEYTIKIEGIYITAGNLYLVQEHIYCKTLETYQTSNRKYVHSKEGTTPLYESEAMRLIMNILKGMEFIQSYGFLHPGLSTRKILLENQGTCKLYDFCLVADATSKVMCIKSQMDCSLNDLPLESLLRNEYTHESDVWSIAVVLWKILSSGSSPFGKFQISEIEKSQEVPRTWPEQAARIRNNLLFECWNKVTKLRPTISHLKSTFEEVWKSLPKDVATSQTTSENYVPMVGNVDKETEYSREILNEELMSTALG</sequence>
<gene>
    <name evidence="5" type="ORF">HOLleu_04123</name>
</gene>
<keyword evidence="2" id="KW-0067">ATP-binding</keyword>
<dbReference type="PRINTS" id="PR00109">
    <property type="entry name" value="TYRKINASE"/>
</dbReference>
<dbReference type="InterPro" id="IPR000719">
    <property type="entry name" value="Prot_kinase_dom"/>
</dbReference>
<dbReference type="PROSITE" id="PS50011">
    <property type="entry name" value="PROTEIN_KINASE_DOM"/>
    <property type="match status" value="1"/>
</dbReference>
<dbReference type="Proteomes" id="UP001152320">
    <property type="component" value="Chromosome 1"/>
</dbReference>
<keyword evidence="1" id="KW-0547">Nucleotide-binding</keyword>
<evidence type="ECO:0000259" key="4">
    <source>
        <dbReference type="PROSITE" id="PS50011"/>
    </source>
</evidence>
<dbReference type="InterPro" id="IPR050198">
    <property type="entry name" value="Non-receptor_tyrosine_kinases"/>
</dbReference>
<dbReference type="GO" id="GO:0005524">
    <property type="term" value="F:ATP binding"/>
    <property type="evidence" value="ECO:0007669"/>
    <property type="project" value="UniProtKB-KW"/>
</dbReference>
<dbReference type="PANTHER" id="PTHR24418">
    <property type="entry name" value="TYROSINE-PROTEIN KINASE"/>
    <property type="match status" value="1"/>
</dbReference>